<dbReference type="PANTHER" id="PTHR38687:SF1">
    <property type="entry name" value="CELL DIVISION PROTEIN DEDD"/>
    <property type="match status" value="1"/>
</dbReference>
<protein>
    <submittedName>
        <fullName evidence="3">A rare lipoprotein A</fullName>
    </submittedName>
</protein>
<feature type="region of interest" description="Disordered" evidence="1">
    <location>
        <begin position="34"/>
        <end position="152"/>
    </location>
</feature>
<dbReference type="PANTHER" id="PTHR38687">
    <property type="entry name" value="CELL DIVISION PROTEIN DEDD-RELATED"/>
    <property type="match status" value="1"/>
</dbReference>
<dbReference type="InterPro" id="IPR052521">
    <property type="entry name" value="Cell_div_SPOR-domain"/>
</dbReference>
<feature type="compositionally biased region" description="Low complexity" evidence="1">
    <location>
        <begin position="89"/>
        <end position="100"/>
    </location>
</feature>
<dbReference type="InterPro" id="IPR036680">
    <property type="entry name" value="SPOR-like_sf"/>
</dbReference>
<dbReference type="InterPro" id="IPR007730">
    <property type="entry name" value="SPOR-like_dom"/>
</dbReference>
<name>A0ABV2AVP4_9GAMM</name>
<organism evidence="3 4">
    <name type="scientific">Salinisphaera dokdonensis CL-ES53</name>
    <dbReference type="NCBI Taxonomy" id="1304272"/>
    <lineage>
        <taxon>Bacteria</taxon>
        <taxon>Pseudomonadati</taxon>
        <taxon>Pseudomonadota</taxon>
        <taxon>Gammaproteobacteria</taxon>
        <taxon>Salinisphaerales</taxon>
        <taxon>Salinisphaeraceae</taxon>
        <taxon>Salinisphaera</taxon>
    </lineage>
</organism>
<dbReference type="Pfam" id="PF05036">
    <property type="entry name" value="SPOR"/>
    <property type="match status" value="1"/>
</dbReference>
<feature type="domain" description="SPOR" evidence="2">
    <location>
        <begin position="154"/>
        <end position="232"/>
    </location>
</feature>
<feature type="compositionally biased region" description="Basic and acidic residues" evidence="1">
    <location>
        <begin position="54"/>
        <end position="63"/>
    </location>
</feature>
<accession>A0ABV2AVP4</accession>
<evidence type="ECO:0000256" key="1">
    <source>
        <dbReference type="SAM" id="MobiDB-lite"/>
    </source>
</evidence>
<proteinExistence type="predicted"/>
<comment type="caution">
    <text evidence="3">The sequence shown here is derived from an EMBL/GenBank/DDBJ whole genome shotgun (WGS) entry which is preliminary data.</text>
</comment>
<feature type="region of interest" description="Disordered" evidence="1">
    <location>
        <begin position="211"/>
        <end position="232"/>
    </location>
</feature>
<feature type="compositionally biased region" description="Low complexity" evidence="1">
    <location>
        <begin position="134"/>
        <end position="145"/>
    </location>
</feature>
<sequence>MKDVMKKRVVGAVVLVIIGIALPLMLARCMQGGDGDSESMRVYEVSPDGQARPASDEARRREDDSLEVDGSSGVRDERESAPEPEAEQAPELPEAVSPSSEPDPEPEREPSPAPEPEPAPEPRNEPTPEPESAPEPAASTPEPSTNSASLRQNASFSGGYVVQVASFGDEANAERLAQELNSEFKAFYRAGDVNGKTYYRVRVGPFENEESANAAASQLRSSGRATLVRRAE</sequence>
<evidence type="ECO:0000313" key="4">
    <source>
        <dbReference type="Proteomes" id="UP001460888"/>
    </source>
</evidence>
<dbReference type="EMBL" id="APND01000001">
    <property type="protein sequence ID" value="MES1927667.1"/>
    <property type="molecule type" value="Genomic_DNA"/>
</dbReference>
<evidence type="ECO:0000313" key="3">
    <source>
        <dbReference type="EMBL" id="MES1927667.1"/>
    </source>
</evidence>
<reference evidence="3 4" key="1">
    <citation type="submission" date="2013-03" db="EMBL/GenBank/DDBJ databases">
        <title>Salinisphaera dokdonensis CL-ES53 Genome Sequencing.</title>
        <authorList>
            <person name="Li C."/>
            <person name="Lai Q."/>
            <person name="Shao Z."/>
        </authorList>
    </citation>
    <scope>NUCLEOTIDE SEQUENCE [LARGE SCALE GENOMIC DNA]</scope>
    <source>
        <strain evidence="3 4">CL-ES53</strain>
    </source>
</reference>
<dbReference type="Gene3D" id="3.30.70.1070">
    <property type="entry name" value="Sporulation related repeat"/>
    <property type="match status" value="1"/>
</dbReference>
<keyword evidence="3" id="KW-0449">Lipoprotein</keyword>
<gene>
    <name evidence="3" type="ORF">SADO_00385</name>
</gene>
<keyword evidence="4" id="KW-1185">Reference proteome</keyword>
<evidence type="ECO:0000259" key="2">
    <source>
        <dbReference type="PROSITE" id="PS51724"/>
    </source>
</evidence>
<dbReference type="PROSITE" id="PS51724">
    <property type="entry name" value="SPOR"/>
    <property type="match status" value="1"/>
</dbReference>
<dbReference type="Proteomes" id="UP001460888">
    <property type="component" value="Unassembled WGS sequence"/>
</dbReference>
<dbReference type="SUPFAM" id="SSF110997">
    <property type="entry name" value="Sporulation related repeat"/>
    <property type="match status" value="1"/>
</dbReference>